<evidence type="ECO:0000313" key="2">
    <source>
        <dbReference type="Proteomes" id="UP000295325"/>
    </source>
</evidence>
<dbReference type="Proteomes" id="UP000295325">
    <property type="component" value="Unassembled WGS sequence"/>
</dbReference>
<name>A0A4R7KS15_9CLOT</name>
<dbReference type="AlphaFoldDB" id="A0A4R7KS15"/>
<organism evidence="1 2">
    <name type="scientific">Fonticella tunisiensis</name>
    <dbReference type="NCBI Taxonomy" id="1096341"/>
    <lineage>
        <taxon>Bacteria</taxon>
        <taxon>Bacillati</taxon>
        <taxon>Bacillota</taxon>
        <taxon>Clostridia</taxon>
        <taxon>Eubacteriales</taxon>
        <taxon>Clostridiaceae</taxon>
        <taxon>Fonticella</taxon>
    </lineage>
</organism>
<sequence>MSLLLNINDRNLTNVLAETIMVTTEEIKCCKKRTKIFSAILVFWEV</sequence>
<protein>
    <submittedName>
        <fullName evidence="1">Uncharacterized protein</fullName>
    </submittedName>
</protein>
<accession>A0A4R7KS15</accession>
<evidence type="ECO:0000313" key="1">
    <source>
        <dbReference type="EMBL" id="TDT62300.1"/>
    </source>
</evidence>
<reference evidence="1 2" key="1">
    <citation type="submission" date="2019-03" db="EMBL/GenBank/DDBJ databases">
        <title>Genomic Encyclopedia of Type Strains, Phase IV (KMG-IV): sequencing the most valuable type-strain genomes for metagenomic binning, comparative biology and taxonomic classification.</title>
        <authorList>
            <person name="Goeker M."/>
        </authorList>
    </citation>
    <scope>NUCLEOTIDE SEQUENCE [LARGE SCALE GENOMIC DNA]</scope>
    <source>
        <strain evidence="1 2">DSM 24455</strain>
    </source>
</reference>
<gene>
    <name evidence="1" type="ORF">EDD71_10422</name>
</gene>
<comment type="caution">
    <text evidence="1">The sequence shown here is derived from an EMBL/GenBank/DDBJ whole genome shotgun (WGS) entry which is preliminary data.</text>
</comment>
<proteinExistence type="predicted"/>
<keyword evidence="2" id="KW-1185">Reference proteome</keyword>
<dbReference type="EMBL" id="SOAZ01000004">
    <property type="protein sequence ID" value="TDT62300.1"/>
    <property type="molecule type" value="Genomic_DNA"/>
</dbReference>